<dbReference type="RefSeq" id="WP_186837432.1">
    <property type="nucleotide sequence ID" value="NZ_JACOPD010000011.1"/>
</dbReference>
<feature type="compositionally biased region" description="Low complexity" evidence="1">
    <location>
        <begin position="29"/>
        <end position="45"/>
    </location>
</feature>
<feature type="region of interest" description="Disordered" evidence="1">
    <location>
        <begin position="24"/>
        <end position="45"/>
    </location>
</feature>
<proteinExistence type="predicted"/>
<evidence type="ECO:0000256" key="1">
    <source>
        <dbReference type="SAM" id="MobiDB-lite"/>
    </source>
</evidence>
<evidence type="ECO:0000313" key="2">
    <source>
        <dbReference type="EMBL" id="MBC5681833.1"/>
    </source>
</evidence>
<dbReference type="Pfam" id="PF12669">
    <property type="entry name" value="FeoB_associated"/>
    <property type="match status" value="1"/>
</dbReference>
<dbReference type="Proteomes" id="UP000628463">
    <property type="component" value="Unassembled WGS sequence"/>
</dbReference>
<accession>A0ABR7G318</accession>
<comment type="caution">
    <text evidence="2">The sequence shown here is derived from an EMBL/GenBank/DDBJ whole genome shotgun (WGS) entry which is preliminary data.</text>
</comment>
<evidence type="ECO:0000313" key="3">
    <source>
        <dbReference type="Proteomes" id="UP000628463"/>
    </source>
</evidence>
<gene>
    <name evidence="2" type="ORF">H8S01_12815</name>
</gene>
<protein>
    <submittedName>
        <fullName evidence="2">FeoB-associated Cys-rich membrane protein</fullName>
    </submittedName>
</protein>
<sequence>MGTVVVAAVLVCVVGLILKGMHKDKKNGRSSCGGDCSSCGGRCHR</sequence>
<reference evidence="2 3" key="1">
    <citation type="submission" date="2020-08" db="EMBL/GenBank/DDBJ databases">
        <title>Genome public.</title>
        <authorList>
            <person name="Liu C."/>
            <person name="Sun Q."/>
        </authorList>
    </citation>
    <scope>NUCLEOTIDE SEQUENCE [LARGE SCALE GENOMIC DNA]</scope>
    <source>
        <strain evidence="2 3">NSJ-43</strain>
    </source>
</reference>
<name>A0ABR7G318_9FIRM</name>
<dbReference type="EMBL" id="JACOPD010000011">
    <property type="protein sequence ID" value="MBC5681833.1"/>
    <property type="molecule type" value="Genomic_DNA"/>
</dbReference>
<organism evidence="2 3">
    <name type="scientific">Lachnospira hominis</name>
    <name type="common">ex Liu et al. 2021</name>
    <dbReference type="NCBI Taxonomy" id="2763051"/>
    <lineage>
        <taxon>Bacteria</taxon>
        <taxon>Bacillati</taxon>
        <taxon>Bacillota</taxon>
        <taxon>Clostridia</taxon>
        <taxon>Lachnospirales</taxon>
        <taxon>Lachnospiraceae</taxon>
        <taxon>Lachnospira</taxon>
    </lineage>
</organism>
<keyword evidence="3" id="KW-1185">Reference proteome</keyword>